<comment type="catalytic activity">
    <reaction evidence="1 10">
        <text>a fatty acyl-[ACP] + phosphate = an acyl phosphate + holo-[ACP]</text>
        <dbReference type="Rhea" id="RHEA:42292"/>
        <dbReference type="Rhea" id="RHEA-COMP:9685"/>
        <dbReference type="Rhea" id="RHEA-COMP:14125"/>
        <dbReference type="ChEBI" id="CHEBI:43474"/>
        <dbReference type="ChEBI" id="CHEBI:59918"/>
        <dbReference type="ChEBI" id="CHEBI:64479"/>
        <dbReference type="ChEBI" id="CHEBI:138651"/>
        <dbReference type="EC" id="2.3.1.274"/>
    </reaction>
</comment>
<evidence type="ECO:0000256" key="6">
    <source>
        <dbReference type="ARBA" id="ARBA00023209"/>
    </source>
</evidence>
<keyword evidence="5 10" id="KW-0443">Lipid metabolism</keyword>
<dbReference type="GO" id="GO:0043811">
    <property type="term" value="F:phosphate:acyl-[acyl carrier protein] acyltransferase activity"/>
    <property type="evidence" value="ECO:0007669"/>
    <property type="project" value="UniProtKB-UniRule"/>
</dbReference>
<comment type="caution">
    <text evidence="11">The sequence shown here is derived from an EMBL/GenBank/DDBJ whole genome shotgun (WGS) entry which is preliminary data.</text>
</comment>
<evidence type="ECO:0000256" key="2">
    <source>
        <dbReference type="ARBA" id="ARBA00022490"/>
    </source>
</evidence>
<dbReference type="HOGENOM" id="CLU_039379_1_1_9"/>
<accession>C5RAD2</accession>
<dbReference type="STRING" id="585506.HMPREF0877_0927"/>
<evidence type="ECO:0000256" key="4">
    <source>
        <dbReference type="ARBA" id="ARBA00022679"/>
    </source>
</evidence>
<evidence type="ECO:0000313" key="12">
    <source>
        <dbReference type="Proteomes" id="UP000004528"/>
    </source>
</evidence>
<dbReference type="Gene3D" id="3.40.718.10">
    <property type="entry name" value="Isopropylmalate Dehydrogenase"/>
    <property type="match status" value="1"/>
</dbReference>
<evidence type="ECO:0000256" key="7">
    <source>
        <dbReference type="ARBA" id="ARBA00023264"/>
    </source>
</evidence>
<keyword evidence="7 10" id="KW-1208">Phospholipid metabolism</keyword>
<evidence type="ECO:0000256" key="9">
    <source>
        <dbReference type="ARBA" id="ARBA00046608"/>
    </source>
</evidence>
<dbReference type="eggNOG" id="COG0416">
    <property type="taxonomic scope" value="Bacteria"/>
</dbReference>
<protein>
    <recommendedName>
        <fullName evidence="8 10">Phosphate acyltransferase</fullName>
        <ecNumber evidence="8 10">2.3.1.274</ecNumber>
    </recommendedName>
    <alternativeName>
        <fullName evidence="10">Acyl-ACP phosphotransacylase</fullName>
    </alternativeName>
    <alternativeName>
        <fullName evidence="10">Acyl-[acyl-carrier-protein]--phosphate acyltransferase</fullName>
    </alternativeName>
    <alternativeName>
        <fullName evidence="10">Phosphate-acyl-ACP acyltransferase</fullName>
    </alternativeName>
</protein>
<comment type="function">
    <text evidence="10">Catalyzes the reversible formation of acyl-phosphate (acyl-PO(4)) from acyl-[acyl-carrier-protein] (acyl-ACP). This enzyme utilizes acyl-ACP as fatty acyl donor, but not acyl-CoA.</text>
</comment>
<evidence type="ECO:0000256" key="10">
    <source>
        <dbReference type="HAMAP-Rule" id="MF_00019"/>
    </source>
</evidence>
<keyword evidence="4 10" id="KW-0808">Transferase</keyword>
<dbReference type="InterPro" id="IPR012281">
    <property type="entry name" value="Phospholipid_synth_PlsX-like"/>
</dbReference>
<dbReference type="UniPathway" id="UPA00085"/>
<keyword evidence="3 10" id="KW-0444">Lipid biosynthesis</keyword>
<dbReference type="PIRSF" id="PIRSF002465">
    <property type="entry name" value="Phsphlp_syn_PlsX"/>
    <property type="match status" value="1"/>
</dbReference>
<evidence type="ECO:0000313" key="11">
    <source>
        <dbReference type="EMBL" id="EER74775.1"/>
    </source>
</evidence>
<dbReference type="InterPro" id="IPR003664">
    <property type="entry name" value="FA_synthesis"/>
</dbReference>
<dbReference type="Pfam" id="PF02504">
    <property type="entry name" value="FA_synthesis"/>
    <property type="match status" value="1"/>
</dbReference>
<comment type="subunit">
    <text evidence="9 10">Homodimer. Probably interacts with PlsY.</text>
</comment>
<keyword evidence="6 10" id="KW-0594">Phospholipid biosynthesis</keyword>
<keyword evidence="2 10" id="KW-0963">Cytoplasm</keyword>
<dbReference type="GO" id="GO:0006633">
    <property type="term" value="P:fatty acid biosynthetic process"/>
    <property type="evidence" value="ECO:0007669"/>
    <property type="project" value="UniProtKB-UniRule"/>
</dbReference>
<dbReference type="PANTHER" id="PTHR30100">
    <property type="entry name" value="FATTY ACID/PHOSPHOLIPID SYNTHESIS PROTEIN PLSX"/>
    <property type="match status" value="1"/>
</dbReference>
<proteinExistence type="inferred from homology"/>
<dbReference type="PANTHER" id="PTHR30100:SF1">
    <property type="entry name" value="PHOSPHATE ACYLTRANSFERASE"/>
    <property type="match status" value="1"/>
</dbReference>
<evidence type="ECO:0000256" key="8">
    <source>
        <dbReference type="ARBA" id="ARBA00024069"/>
    </source>
</evidence>
<reference evidence="11 12" key="1">
    <citation type="submission" date="2009-04" db="EMBL/GenBank/DDBJ databases">
        <authorList>
            <person name="Qin X."/>
            <person name="Bachman B."/>
            <person name="Battles P."/>
            <person name="Bell A."/>
            <person name="Bess C."/>
            <person name="Bickham C."/>
            <person name="Chaboub L."/>
            <person name="Chen D."/>
            <person name="Coyle M."/>
            <person name="Deiros D.R."/>
            <person name="Dinh H."/>
            <person name="Forbes L."/>
            <person name="Fowler G."/>
            <person name="Francisco L."/>
            <person name="Fu Q."/>
            <person name="Gubbala S."/>
            <person name="Hale W."/>
            <person name="Han Y."/>
            <person name="Hemphill L."/>
            <person name="Highlander S.K."/>
            <person name="Hirani K."/>
            <person name="Hogues M."/>
            <person name="Jackson L."/>
            <person name="Jakkamsetti A."/>
            <person name="Javaid M."/>
            <person name="Jiang H."/>
            <person name="Korchina V."/>
            <person name="Kovar C."/>
            <person name="Lara F."/>
            <person name="Lee S."/>
            <person name="Mata R."/>
            <person name="Mathew T."/>
            <person name="Moen C."/>
            <person name="Morales K."/>
            <person name="Munidasa M."/>
            <person name="Nazareth L."/>
            <person name="Ngo R."/>
            <person name="Nguyen L."/>
            <person name="Okwuonu G."/>
            <person name="Ongeri F."/>
            <person name="Patil S."/>
            <person name="Petrosino J."/>
            <person name="Pham C."/>
            <person name="Pham P."/>
            <person name="Pu L.-L."/>
            <person name="Puazo M."/>
            <person name="Raj R."/>
            <person name="Reid J."/>
            <person name="Rouhana J."/>
            <person name="Saada N."/>
            <person name="Shang Y."/>
            <person name="Simmons D."/>
            <person name="Thornton R."/>
            <person name="Warren J."/>
            <person name="Weissenberger G."/>
            <person name="Zhang J."/>
            <person name="Zhang L."/>
            <person name="Zhou C."/>
            <person name="Zhu D."/>
            <person name="Muzny D."/>
            <person name="Worley K."/>
            <person name="Gibbs R."/>
        </authorList>
    </citation>
    <scope>NUCLEOTIDE SEQUENCE [LARGE SCALE GENOMIC DNA]</scope>
    <source>
        <strain evidence="11 12">ATCC 33313</strain>
    </source>
</reference>
<evidence type="ECO:0000256" key="5">
    <source>
        <dbReference type="ARBA" id="ARBA00023098"/>
    </source>
</evidence>
<dbReference type="HAMAP" id="MF_00019">
    <property type="entry name" value="PlsX"/>
    <property type="match status" value="1"/>
</dbReference>
<dbReference type="Proteomes" id="UP000004528">
    <property type="component" value="Unassembled WGS sequence"/>
</dbReference>
<comment type="pathway">
    <text evidence="10">Lipid metabolism; phospholipid metabolism.</text>
</comment>
<comment type="similarity">
    <text evidence="10">Belongs to the PlsX family.</text>
</comment>
<dbReference type="GO" id="GO:0008654">
    <property type="term" value="P:phospholipid biosynthetic process"/>
    <property type="evidence" value="ECO:0007669"/>
    <property type="project" value="UniProtKB-KW"/>
</dbReference>
<dbReference type="EMBL" id="ACKU01000013">
    <property type="protein sequence ID" value="EER74775.1"/>
    <property type="molecule type" value="Genomic_DNA"/>
</dbReference>
<dbReference type="GO" id="GO:0005737">
    <property type="term" value="C:cytoplasm"/>
    <property type="evidence" value="ECO:0007669"/>
    <property type="project" value="UniProtKB-SubCell"/>
</dbReference>
<dbReference type="NCBIfam" id="TIGR00182">
    <property type="entry name" value="plsX"/>
    <property type="match status" value="1"/>
</dbReference>
<evidence type="ECO:0000256" key="3">
    <source>
        <dbReference type="ARBA" id="ARBA00022516"/>
    </source>
</evidence>
<dbReference type="EC" id="2.3.1.274" evidence="8 10"/>
<dbReference type="SUPFAM" id="SSF53659">
    <property type="entry name" value="Isocitrate/Isopropylmalate dehydrogenase-like"/>
    <property type="match status" value="1"/>
</dbReference>
<sequence length="349" mass="37294">MRESIMYKIAVDAMGGDNAPEAIVAGIEQARDKMPDTEFLLFGQLDKVKPLVKNAERLTLIQSDEVVEMGEEPVKAIRRKKQSSLVMAAQAVKDGEADAIFSAGNTGALLAVGIFTVGRIRGIDRPALLTVLPALDGPHEAFAMMDVGANAENRPRHLYQYGILGSFYAKEVLGFDNPRVGLLNNGTEEDKGDPIHKEAHQLLKHGAVQSYLNFVGNVESRDILQGPADVVVADGFSGNAALKATEGTALAMLRLIKHAILDGNVKTKLAGLMLKPAMKDIQSRLDYSQHGGAVVIGVKAPVVKTHGSAGPSAVANTMVQIHTMLETDLVAKTEAFVAEHKTDLSKSAK</sequence>
<name>C5RAD2_WEIPA</name>
<gene>
    <name evidence="10 11" type="primary">plsX</name>
    <name evidence="11" type="ORF">HMPREF0877_0927</name>
</gene>
<comment type="subcellular location">
    <subcellularLocation>
        <location evidence="10">Cytoplasm</location>
    </subcellularLocation>
    <text evidence="10">Associated with the membrane possibly through PlsY.</text>
</comment>
<organism evidence="11 12">
    <name type="scientific">Weissella paramesenteroides ATCC 33313</name>
    <dbReference type="NCBI Taxonomy" id="585506"/>
    <lineage>
        <taxon>Bacteria</taxon>
        <taxon>Bacillati</taxon>
        <taxon>Bacillota</taxon>
        <taxon>Bacilli</taxon>
        <taxon>Lactobacillales</taxon>
        <taxon>Lactobacillaceae</taxon>
        <taxon>Weissella</taxon>
    </lineage>
</organism>
<dbReference type="AlphaFoldDB" id="C5RAD2"/>
<keyword evidence="12" id="KW-1185">Reference proteome</keyword>
<evidence type="ECO:0000256" key="1">
    <source>
        <dbReference type="ARBA" id="ARBA00001232"/>
    </source>
</evidence>